<dbReference type="GO" id="GO:0030435">
    <property type="term" value="P:sporulation resulting in formation of a cellular spore"/>
    <property type="evidence" value="ECO:0007669"/>
    <property type="project" value="InterPro"/>
</dbReference>
<keyword evidence="2" id="KW-1185">Reference proteome</keyword>
<dbReference type="Gene3D" id="3.30.1120.40">
    <property type="entry name" value="Stage V sporulation protein G"/>
    <property type="match status" value="1"/>
</dbReference>
<proteinExistence type="predicted"/>
<evidence type="ECO:0000313" key="2">
    <source>
        <dbReference type="Proteomes" id="UP000320390"/>
    </source>
</evidence>
<dbReference type="Proteomes" id="UP000320390">
    <property type="component" value="Chromosome"/>
</dbReference>
<sequence length="89" mass="9934">MIYDIKFTPGTDQDAERGLLAFVRMCYGPLVVDGVTLRRTRAGSLTLSWPSRTDRSGARHALVRPLNDSAREELEAAVFAELRRQEAGQ</sequence>
<dbReference type="AlphaFoldDB" id="A0A518ET47"/>
<organism evidence="1 2">
    <name type="scientific">Saltatorellus ferox</name>
    <dbReference type="NCBI Taxonomy" id="2528018"/>
    <lineage>
        <taxon>Bacteria</taxon>
        <taxon>Pseudomonadati</taxon>
        <taxon>Planctomycetota</taxon>
        <taxon>Planctomycetia</taxon>
        <taxon>Planctomycetia incertae sedis</taxon>
        <taxon>Saltatorellus</taxon>
    </lineage>
</organism>
<evidence type="ECO:0008006" key="3">
    <source>
        <dbReference type="Google" id="ProtNLM"/>
    </source>
</evidence>
<dbReference type="SUPFAM" id="SSF160537">
    <property type="entry name" value="SpoVG-like"/>
    <property type="match status" value="1"/>
</dbReference>
<accession>A0A518ET47</accession>
<gene>
    <name evidence="1" type="ORF">Poly30_27720</name>
</gene>
<dbReference type="EMBL" id="CP036434">
    <property type="protein sequence ID" value="QDV07253.1"/>
    <property type="molecule type" value="Genomic_DNA"/>
</dbReference>
<dbReference type="InterPro" id="IPR036751">
    <property type="entry name" value="SpoVG_sf"/>
</dbReference>
<protein>
    <recommendedName>
        <fullName evidence="3">Septation protein SpoVG</fullName>
    </recommendedName>
</protein>
<reference evidence="1 2" key="1">
    <citation type="submission" date="2019-02" db="EMBL/GenBank/DDBJ databases">
        <title>Deep-cultivation of Planctomycetes and their phenomic and genomic characterization uncovers novel biology.</title>
        <authorList>
            <person name="Wiegand S."/>
            <person name="Jogler M."/>
            <person name="Boedeker C."/>
            <person name="Pinto D."/>
            <person name="Vollmers J."/>
            <person name="Rivas-Marin E."/>
            <person name="Kohn T."/>
            <person name="Peeters S.H."/>
            <person name="Heuer A."/>
            <person name="Rast P."/>
            <person name="Oberbeckmann S."/>
            <person name="Bunk B."/>
            <person name="Jeske O."/>
            <person name="Meyerdierks A."/>
            <person name="Storesund J.E."/>
            <person name="Kallscheuer N."/>
            <person name="Luecker S."/>
            <person name="Lage O.M."/>
            <person name="Pohl T."/>
            <person name="Merkel B.J."/>
            <person name="Hornburger P."/>
            <person name="Mueller R.-W."/>
            <person name="Bruemmer F."/>
            <person name="Labrenz M."/>
            <person name="Spormann A.M."/>
            <person name="Op den Camp H."/>
            <person name="Overmann J."/>
            <person name="Amann R."/>
            <person name="Jetten M.S.M."/>
            <person name="Mascher T."/>
            <person name="Medema M.H."/>
            <person name="Devos D.P."/>
            <person name="Kaster A.-K."/>
            <person name="Ovreas L."/>
            <person name="Rohde M."/>
            <person name="Galperin M.Y."/>
            <person name="Jogler C."/>
        </authorList>
    </citation>
    <scope>NUCLEOTIDE SEQUENCE [LARGE SCALE GENOMIC DNA]</scope>
    <source>
        <strain evidence="1 2">Poly30</strain>
    </source>
</reference>
<name>A0A518ET47_9BACT</name>
<dbReference type="RefSeq" id="WP_145198153.1">
    <property type="nucleotide sequence ID" value="NZ_CP036434.1"/>
</dbReference>
<evidence type="ECO:0000313" key="1">
    <source>
        <dbReference type="EMBL" id="QDV07253.1"/>
    </source>
</evidence>